<dbReference type="SMART" id="SM01012">
    <property type="entry name" value="ANTAR"/>
    <property type="match status" value="1"/>
</dbReference>
<evidence type="ECO:0000259" key="2">
    <source>
        <dbReference type="PROSITE" id="PS50110"/>
    </source>
</evidence>
<sequence length="195" mass="21944">MTMKILLADENSQRAGALSEILKADPSLEVIRLEGYESLIAAVKTHVPDIVLVDICRADRDGLDSVRALSSSGLERPIALFVDEDDETLMEDAFAAGVCSYNVMDTPPRNVKPLLRSAIALYRRFQETTAELKAARQVLSDRETVDTAKKIFMRNERCGEAEAYRWFRRRAMQQARKMVDVAADYLRVQTKDDAS</sequence>
<dbReference type="Gene3D" id="1.10.10.10">
    <property type="entry name" value="Winged helix-like DNA-binding domain superfamily/Winged helix DNA-binding domain"/>
    <property type="match status" value="1"/>
</dbReference>
<dbReference type="InterPro" id="IPR036388">
    <property type="entry name" value="WH-like_DNA-bd_sf"/>
</dbReference>
<keyword evidence="1" id="KW-0597">Phosphoprotein</keyword>
<accession>A0ABQ0QF41</accession>
<dbReference type="InterPro" id="IPR005561">
    <property type="entry name" value="ANTAR"/>
</dbReference>
<dbReference type="Pfam" id="PF03861">
    <property type="entry name" value="ANTAR"/>
    <property type="match status" value="1"/>
</dbReference>
<evidence type="ECO:0000313" key="4">
    <source>
        <dbReference type="EMBL" id="GBR16846.1"/>
    </source>
</evidence>
<name>A0ABQ0QF41_9PROT</name>
<dbReference type="InterPro" id="IPR011006">
    <property type="entry name" value="CheY-like_superfamily"/>
</dbReference>
<proteinExistence type="predicted"/>
<dbReference type="Proteomes" id="UP001061070">
    <property type="component" value="Unassembled WGS sequence"/>
</dbReference>
<feature type="domain" description="ANTAR" evidence="3">
    <location>
        <begin position="125"/>
        <end position="186"/>
    </location>
</feature>
<dbReference type="SUPFAM" id="SSF52172">
    <property type="entry name" value="CheY-like"/>
    <property type="match status" value="1"/>
</dbReference>
<gene>
    <name evidence="4" type="ORF">AA0228_2882</name>
</gene>
<feature type="modified residue" description="4-aspartylphosphate" evidence="1">
    <location>
        <position position="54"/>
    </location>
</feature>
<dbReference type="InterPro" id="IPR008327">
    <property type="entry name" value="Sig_transdc_resp-reg_antiterm"/>
</dbReference>
<dbReference type="EMBL" id="BAQW01000013">
    <property type="protein sequence ID" value="GBR16846.1"/>
    <property type="molecule type" value="Genomic_DNA"/>
</dbReference>
<dbReference type="PROSITE" id="PS50921">
    <property type="entry name" value="ANTAR"/>
    <property type="match status" value="1"/>
</dbReference>
<dbReference type="PROSITE" id="PS50110">
    <property type="entry name" value="RESPONSE_REGULATORY"/>
    <property type="match status" value="1"/>
</dbReference>
<evidence type="ECO:0000256" key="1">
    <source>
        <dbReference type="PROSITE-ProRule" id="PRU00169"/>
    </source>
</evidence>
<dbReference type="InterPro" id="IPR001789">
    <property type="entry name" value="Sig_transdc_resp-reg_receiver"/>
</dbReference>
<feature type="domain" description="Response regulatory" evidence="2">
    <location>
        <begin position="4"/>
        <end position="119"/>
    </location>
</feature>
<keyword evidence="5" id="KW-1185">Reference proteome</keyword>
<dbReference type="Gene3D" id="3.40.50.2300">
    <property type="match status" value="1"/>
</dbReference>
<dbReference type="CDD" id="cd00156">
    <property type="entry name" value="REC"/>
    <property type="match status" value="1"/>
</dbReference>
<evidence type="ECO:0000313" key="5">
    <source>
        <dbReference type="Proteomes" id="UP001061070"/>
    </source>
</evidence>
<comment type="caution">
    <text evidence="4">The sequence shown here is derived from an EMBL/GenBank/DDBJ whole genome shotgun (WGS) entry which is preliminary data.</text>
</comment>
<dbReference type="Pfam" id="PF00072">
    <property type="entry name" value="Response_reg"/>
    <property type="match status" value="1"/>
</dbReference>
<evidence type="ECO:0000259" key="3">
    <source>
        <dbReference type="PROSITE" id="PS50921"/>
    </source>
</evidence>
<dbReference type="PIRSF" id="PIRSF036382">
    <property type="entry name" value="RR_antiterm"/>
    <property type="match status" value="1"/>
</dbReference>
<organism evidence="4 5">
    <name type="scientific">Gluconobacter frateurii NRIC 0228</name>
    <dbReference type="NCBI Taxonomy" id="1307946"/>
    <lineage>
        <taxon>Bacteria</taxon>
        <taxon>Pseudomonadati</taxon>
        <taxon>Pseudomonadota</taxon>
        <taxon>Alphaproteobacteria</taxon>
        <taxon>Acetobacterales</taxon>
        <taxon>Acetobacteraceae</taxon>
        <taxon>Gluconobacter</taxon>
    </lineage>
</organism>
<reference evidence="4" key="1">
    <citation type="submission" date="2013-04" db="EMBL/GenBank/DDBJ databases">
        <title>The genome sequencing project of 58 acetic acid bacteria.</title>
        <authorList>
            <person name="Okamoto-Kainuma A."/>
            <person name="Ishikawa M."/>
            <person name="Umino S."/>
            <person name="Koizumi Y."/>
            <person name="Shiwa Y."/>
            <person name="Yoshikawa H."/>
            <person name="Matsutani M."/>
            <person name="Matsushita K."/>
        </authorList>
    </citation>
    <scope>NUCLEOTIDE SEQUENCE</scope>
    <source>
        <strain evidence="4">NRIC 0228</strain>
    </source>
</reference>
<protein>
    <submittedName>
        <fullName evidence="4">Two component response regulator</fullName>
    </submittedName>
</protein>